<evidence type="ECO:0000313" key="6">
    <source>
        <dbReference type="EMBL" id="SHF41753.1"/>
    </source>
</evidence>
<dbReference type="CDD" id="cd00038">
    <property type="entry name" value="CAP_ED"/>
    <property type="match status" value="1"/>
</dbReference>
<accession>A0A1M5BGN2</accession>
<evidence type="ECO:0000259" key="4">
    <source>
        <dbReference type="PROSITE" id="PS50042"/>
    </source>
</evidence>
<dbReference type="InterPro" id="IPR036388">
    <property type="entry name" value="WH-like_DNA-bd_sf"/>
</dbReference>
<dbReference type="SMART" id="SM00419">
    <property type="entry name" value="HTH_CRP"/>
    <property type="match status" value="1"/>
</dbReference>
<evidence type="ECO:0000256" key="1">
    <source>
        <dbReference type="ARBA" id="ARBA00023015"/>
    </source>
</evidence>
<dbReference type="InterPro" id="IPR036390">
    <property type="entry name" value="WH_DNA-bd_sf"/>
</dbReference>
<dbReference type="GO" id="GO:0003700">
    <property type="term" value="F:DNA-binding transcription factor activity"/>
    <property type="evidence" value="ECO:0007669"/>
    <property type="project" value="InterPro"/>
</dbReference>
<dbReference type="PROSITE" id="PS00042">
    <property type="entry name" value="HTH_CRP_1"/>
    <property type="match status" value="1"/>
</dbReference>
<dbReference type="Proteomes" id="UP000184196">
    <property type="component" value="Unassembled WGS sequence"/>
</dbReference>
<feature type="domain" description="HTH crp-type" evidence="5">
    <location>
        <begin position="140"/>
        <end position="213"/>
    </location>
</feature>
<feature type="domain" description="Cyclic nucleotide-binding" evidence="4">
    <location>
        <begin position="6"/>
        <end position="92"/>
    </location>
</feature>
<keyword evidence="7" id="KW-1185">Reference proteome</keyword>
<dbReference type="PANTHER" id="PTHR24567:SF74">
    <property type="entry name" value="HTH-TYPE TRANSCRIPTIONAL REGULATOR ARCR"/>
    <property type="match status" value="1"/>
</dbReference>
<dbReference type="PANTHER" id="PTHR24567">
    <property type="entry name" value="CRP FAMILY TRANSCRIPTIONAL REGULATORY PROTEIN"/>
    <property type="match status" value="1"/>
</dbReference>
<dbReference type="InterPro" id="IPR018490">
    <property type="entry name" value="cNMP-bd_dom_sf"/>
</dbReference>
<gene>
    <name evidence="6" type="ORF">SAMN02745218_02205</name>
</gene>
<evidence type="ECO:0000256" key="3">
    <source>
        <dbReference type="ARBA" id="ARBA00023163"/>
    </source>
</evidence>
<protein>
    <submittedName>
        <fullName evidence="6">CRP/FNR family transcriptional regulator, anaerobic regulatory protein</fullName>
    </submittedName>
</protein>
<dbReference type="SMART" id="SM00100">
    <property type="entry name" value="cNMP"/>
    <property type="match status" value="1"/>
</dbReference>
<dbReference type="GO" id="GO:0005829">
    <property type="term" value="C:cytosol"/>
    <property type="evidence" value="ECO:0007669"/>
    <property type="project" value="TreeGrafter"/>
</dbReference>
<dbReference type="SUPFAM" id="SSF51206">
    <property type="entry name" value="cAMP-binding domain-like"/>
    <property type="match status" value="1"/>
</dbReference>
<evidence type="ECO:0000259" key="5">
    <source>
        <dbReference type="PROSITE" id="PS51063"/>
    </source>
</evidence>
<dbReference type="Gene3D" id="1.10.10.10">
    <property type="entry name" value="Winged helix-like DNA-binding domain superfamily/Winged helix DNA-binding domain"/>
    <property type="match status" value="1"/>
</dbReference>
<evidence type="ECO:0000313" key="7">
    <source>
        <dbReference type="Proteomes" id="UP000184196"/>
    </source>
</evidence>
<dbReference type="PROSITE" id="PS51063">
    <property type="entry name" value="HTH_CRP_2"/>
    <property type="match status" value="1"/>
</dbReference>
<dbReference type="GO" id="GO:0003677">
    <property type="term" value="F:DNA binding"/>
    <property type="evidence" value="ECO:0007669"/>
    <property type="project" value="UniProtKB-KW"/>
</dbReference>
<dbReference type="InterPro" id="IPR050397">
    <property type="entry name" value="Env_Response_Regulators"/>
</dbReference>
<dbReference type="SUPFAM" id="SSF46785">
    <property type="entry name" value="Winged helix' DNA-binding domain"/>
    <property type="match status" value="1"/>
</dbReference>
<keyword evidence="1" id="KW-0805">Transcription regulation</keyword>
<dbReference type="InterPro" id="IPR018335">
    <property type="entry name" value="Tscrpt_reg_HTH_Crp-type_CS"/>
</dbReference>
<name>A0A1M5BGN2_9FIRM</name>
<dbReference type="Gene3D" id="2.60.120.10">
    <property type="entry name" value="Jelly Rolls"/>
    <property type="match status" value="1"/>
</dbReference>
<keyword evidence="2" id="KW-0238">DNA-binding</keyword>
<dbReference type="RefSeq" id="WP_242655959.1">
    <property type="nucleotide sequence ID" value="NZ_FQUW01000028.1"/>
</dbReference>
<organism evidence="6 7">
    <name type="scientific">Desulfofundulus australicus DSM 11792</name>
    <dbReference type="NCBI Taxonomy" id="1121425"/>
    <lineage>
        <taxon>Bacteria</taxon>
        <taxon>Bacillati</taxon>
        <taxon>Bacillota</taxon>
        <taxon>Clostridia</taxon>
        <taxon>Eubacteriales</taxon>
        <taxon>Peptococcaceae</taxon>
        <taxon>Desulfofundulus</taxon>
    </lineage>
</organism>
<dbReference type="InterPro" id="IPR014710">
    <property type="entry name" value="RmlC-like_jellyroll"/>
</dbReference>
<dbReference type="EMBL" id="FQUW01000028">
    <property type="protein sequence ID" value="SHF41753.1"/>
    <property type="molecule type" value="Genomic_DNA"/>
</dbReference>
<dbReference type="PROSITE" id="PS50042">
    <property type="entry name" value="CNMP_BINDING_3"/>
    <property type="match status" value="1"/>
</dbReference>
<dbReference type="PRINTS" id="PR00034">
    <property type="entry name" value="HTHCRP"/>
</dbReference>
<proteinExistence type="predicted"/>
<dbReference type="Pfam" id="PF13545">
    <property type="entry name" value="HTH_Crp_2"/>
    <property type="match status" value="1"/>
</dbReference>
<keyword evidence="3" id="KW-0804">Transcription</keyword>
<dbReference type="AlphaFoldDB" id="A0A1M5BGN2"/>
<reference evidence="7" key="1">
    <citation type="submission" date="2016-11" db="EMBL/GenBank/DDBJ databases">
        <authorList>
            <person name="Varghese N."/>
            <person name="Submissions S."/>
        </authorList>
    </citation>
    <scope>NUCLEOTIDE SEQUENCE [LARGE SCALE GENOMIC DNA]</scope>
    <source>
        <strain evidence="7">DSM 11792</strain>
    </source>
</reference>
<sequence>MRNIPIFAGLSDEQLAEIARLVLDRKYRRGHIIFMEGEPGEAFYILKSGRVKIYKQDEEGREHILHYINPGEVFAEVVLFDGGEYPACAAVVEDAHVGLIRNRDMDALILKNPSIALALLKVMARRLRVSQRQIMELALKDTTRRLASVLLELAAEHGEPEGDGIRITMPLTNQELANLVGTSRETANRILGELRRDRAVAVSRQGIVIYRERLKTWL</sequence>
<dbReference type="InterPro" id="IPR012318">
    <property type="entry name" value="HTH_CRP"/>
</dbReference>
<dbReference type="Pfam" id="PF00027">
    <property type="entry name" value="cNMP_binding"/>
    <property type="match status" value="1"/>
</dbReference>
<evidence type="ECO:0000256" key="2">
    <source>
        <dbReference type="ARBA" id="ARBA00023125"/>
    </source>
</evidence>
<dbReference type="InterPro" id="IPR000595">
    <property type="entry name" value="cNMP-bd_dom"/>
</dbReference>